<dbReference type="Proteomes" id="UP000004881">
    <property type="component" value="Unassembled WGS sequence"/>
</dbReference>
<keyword evidence="1 2" id="KW-0238">DNA-binding</keyword>
<reference evidence="4 5" key="1">
    <citation type="submission" date="2012-02" db="EMBL/GenBank/DDBJ databases">
        <title>Whole genome shotgun sequence of Gordonia terrae NBRC 100016.</title>
        <authorList>
            <person name="Takarada H."/>
            <person name="Hosoyama A."/>
            <person name="Tsuchikane K."/>
            <person name="Katsumata H."/>
            <person name="Yamazaki S."/>
            <person name="Fujita N."/>
        </authorList>
    </citation>
    <scope>NUCLEOTIDE SEQUENCE [LARGE SCALE GENOMIC DNA]</scope>
    <source>
        <strain evidence="4 5">NBRC 100016</strain>
    </source>
</reference>
<dbReference type="PANTHER" id="PTHR30055">
    <property type="entry name" value="HTH-TYPE TRANSCRIPTIONAL REGULATOR RUTR"/>
    <property type="match status" value="1"/>
</dbReference>
<keyword evidence="5" id="KW-1185">Reference proteome</keyword>
<name>A0ABQ0HE35_9ACTN</name>
<dbReference type="PANTHER" id="PTHR30055:SF153">
    <property type="entry name" value="HTH-TYPE TRANSCRIPTIONAL REPRESSOR RV3405C"/>
    <property type="match status" value="1"/>
</dbReference>
<evidence type="ECO:0000256" key="2">
    <source>
        <dbReference type="PROSITE-ProRule" id="PRU00335"/>
    </source>
</evidence>
<dbReference type="PROSITE" id="PS50977">
    <property type="entry name" value="HTH_TETR_2"/>
    <property type="match status" value="1"/>
</dbReference>
<sequence length="202" mass="21908">MLHIMAIRNEEIGDLVLDAARSCLLRSGGRKVTVSEVARQAGVSRPTVYRRWPDITEIIRGLLTREVLGVVEDAIGGTGEPADLDALVGQVVAVVGALRDDELIASLWREQREFMSPYVFERLGTSQQGILAILADMLSQGQERRQVRAGDTKRMAAMVLLIAQSFLQSGALVSDILADGWSVELHEMLAGYLRPVGPGGDG</sequence>
<dbReference type="Gene3D" id="1.10.10.60">
    <property type="entry name" value="Homeodomain-like"/>
    <property type="match status" value="1"/>
</dbReference>
<gene>
    <name evidence="4" type="ORF">GOTRE_060_00570</name>
</gene>
<comment type="caution">
    <text evidence="4">The sequence shown here is derived from an EMBL/GenBank/DDBJ whole genome shotgun (WGS) entry which is preliminary data.</text>
</comment>
<evidence type="ECO:0000259" key="3">
    <source>
        <dbReference type="PROSITE" id="PS50977"/>
    </source>
</evidence>
<protein>
    <submittedName>
        <fullName evidence="4">TetR family transcriptional regulator</fullName>
    </submittedName>
</protein>
<dbReference type="InterPro" id="IPR001647">
    <property type="entry name" value="HTH_TetR"/>
</dbReference>
<accession>A0ABQ0HE35</accession>
<dbReference type="SUPFAM" id="SSF46689">
    <property type="entry name" value="Homeodomain-like"/>
    <property type="match status" value="1"/>
</dbReference>
<evidence type="ECO:0000313" key="4">
    <source>
        <dbReference type="EMBL" id="GAB44149.1"/>
    </source>
</evidence>
<dbReference type="EMBL" id="BAFD01000060">
    <property type="protein sequence ID" value="GAB44149.1"/>
    <property type="molecule type" value="Genomic_DNA"/>
</dbReference>
<proteinExistence type="predicted"/>
<evidence type="ECO:0000313" key="5">
    <source>
        <dbReference type="Proteomes" id="UP000004881"/>
    </source>
</evidence>
<feature type="domain" description="HTH tetR-type" evidence="3">
    <location>
        <begin position="10"/>
        <end position="70"/>
    </location>
</feature>
<dbReference type="Pfam" id="PF00440">
    <property type="entry name" value="TetR_N"/>
    <property type="match status" value="1"/>
</dbReference>
<feature type="DNA-binding region" description="H-T-H motif" evidence="2">
    <location>
        <begin position="33"/>
        <end position="52"/>
    </location>
</feature>
<evidence type="ECO:0000256" key="1">
    <source>
        <dbReference type="ARBA" id="ARBA00023125"/>
    </source>
</evidence>
<organism evidence="4 5">
    <name type="scientific">Gordonia terrae NBRC 100016</name>
    <dbReference type="NCBI Taxonomy" id="1089454"/>
    <lineage>
        <taxon>Bacteria</taxon>
        <taxon>Bacillati</taxon>
        <taxon>Actinomycetota</taxon>
        <taxon>Actinomycetes</taxon>
        <taxon>Mycobacteriales</taxon>
        <taxon>Gordoniaceae</taxon>
        <taxon>Gordonia</taxon>
    </lineage>
</organism>
<dbReference type="InterPro" id="IPR009057">
    <property type="entry name" value="Homeodomain-like_sf"/>
</dbReference>
<dbReference type="Gene3D" id="1.10.357.10">
    <property type="entry name" value="Tetracycline Repressor, domain 2"/>
    <property type="match status" value="1"/>
</dbReference>
<dbReference type="InterPro" id="IPR050109">
    <property type="entry name" value="HTH-type_TetR-like_transc_reg"/>
</dbReference>